<evidence type="ECO:0008006" key="3">
    <source>
        <dbReference type="Google" id="ProtNLM"/>
    </source>
</evidence>
<accession>X0TH29</accession>
<dbReference type="InterPro" id="IPR029063">
    <property type="entry name" value="SAM-dependent_MTases_sf"/>
</dbReference>
<dbReference type="AlphaFoldDB" id="X0TH29"/>
<reference evidence="2" key="1">
    <citation type="journal article" date="2014" name="Front. Microbiol.">
        <title>High frequency of phylogenetically diverse reductive dehalogenase-homologous genes in deep subseafloor sedimentary metagenomes.</title>
        <authorList>
            <person name="Kawai M."/>
            <person name="Futagami T."/>
            <person name="Toyoda A."/>
            <person name="Takaki Y."/>
            <person name="Nishi S."/>
            <person name="Hori S."/>
            <person name="Arai W."/>
            <person name="Tsubouchi T."/>
            <person name="Morono Y."/>
            <person name="Uchiyama I."/>
            <person name="Ito T."/>
            <person name="Fujiyama A."/>
            <person name="Inagaki F."/>
            <person name="Takami H."/>
        </authorList>
    </citation>
    <scope>NUCLEOTIDE SEQUENCE</scope>
    <source>
        <strain evidence="2">Expedition CK06-06</strain>
    </source>
</reference>
<protein>
    <recommendedName>
        <fullName evidence="3">PABS domain-containing protein</fullName>
    </recommendedName>
</protein>
<sequence length="275" mass="30096">MAVRQGGVVEALPDETTTGRIAAMALCQNPDATRVLVIGSGLGLCYEFLRLPQTESVSWAHCDSEYVQKVDEFIPKKFRISDKRFHRLAGDVRSYLDTRFSILDSREHRGYDIVILNLPDATSSVLNRYYTHQFYRQVKGALSRDGLLAVRIAGGENIMGTELVNLGASTKLTLEKVFSRLVLTPGEDTWFIASDSEDLTGDPGTLRDRFAAIEGGGDVFAPDALLSVYLPGRAAIALANYSSADLPDSLLVNRDSRPLTHLYSLLLAAKQSGAP</sequence>
<dbReference type="PANTHER" id="PTHR43317:SF1">
    <property type="entry name" value="THERMOSPERMINE SYNTHASE ACAULIS5"/>
    <property type="match status" value="1"/>
</dbReference>
<name>X0TH29_9ZZZZ</name>
<dbReference type="SUPFAM" id="SSF53335">
    <property type="entry name" value="S-adenosyl-L-methionine-dependent methyltransferases"/>
    <property type="match status" value="1"/>
</dbReference>
<evidence type="ECO:0000313" key="2">
    <source>
        <dbReference type="EMBL" id="GAF87442.1"/>
    </source>
</evidence>
<comment type="caution">
    <text evidence="2">The sequence shown here is derived from an EMBL/GenBank/DDBJ whole genome shotgun (WGS) entry which is preliminary data.</text>
</comment>
<dbReference type="PANTHER" id="PTHR43317">
    <property type="entry name" value="THERMOSPERMINE SYNTHASE ACAULIS5"/>
    <property type="match status" value="1"/>
</dbReference>
<evidence type="ECO:0000256" key="1">
    <source>
        <dbReference type="ARBA" id="ARBA00023115"/>
    </source>
</evidence>
<dbReference type="Gene3D" id="3.40.50.150">
    <property type="entry name" value="Vaccinia Virus protein VP39"/>
    <property type="match status" value="1"/>
</dbReference>
<gene>
    <name evidence="2" type="ORF">S01H1_31004</name>
</gene>
<feature type="non-terminal residue" evidence="2">
    <location>
        <position position="275"/>
    </location>
</feature>
<organism evidence="2">
    <name type="scientific">marine sediment metagenome</name>
    <dbReference type="NCBI Taxonomy" id="412755"/>
    <lineage>
        <taxon>unclassified sequences</taxon>
        <taxon>metagenomes</taxon>
        <taxon>ecological metagenomes</taxon>
    </lineage>
</organism>
<keyword evidence="1" id="KW-0620">Polyamine biosynthesis</keyword>
<dbReference type="EMBL" id="BARS01019109">
    <property type="protein sequence ID" value="GAF87442.1"/>
    <property type="molecule type" value="Genomic_DNA"/>
</dbReference>
<dbReference type="Pfam" id="PF01564">
    <property type="entry name" value="Spermine_synth"/>
    <property type="match status" value="1"/>
</dbReference>
<proteinExistence type="predicted"/>
<dbReference type="GO" id="GO:0006596">
    <property type="term" value="P:polyamine biosynthetic process"/>
    <property type="evidence" value="ECO:0007669"/>
    <property type="project" value="UniProtKB-KW"/>
</dbReference>